<dbReference type="InterPro" id="IPR011989">
    <property type="entry name" value="ARM-like"/>
</dbReference>
<dbReference type="InterPro" id="IPR016024">
    <property type="entry name" value="ARM-type_fold"/>
</dbReference>
<name>A0A5B9PBV3_9BACT</name>
<keyword evidence="5" id="KW-0812">Transmembrane</keyword>
<keyword evidence="3 4" id="KW-0408">Iron</keyword>
<keyword evidence="5" id="KW-0472">Membrane</keyword>
<dbReference type="OrthoDB" id="9770043at2"/>
<keyword evidence="5" id="KW-1133">Transmembrane helix</keyword>
<dbReference type="Pfam" id="PF23500">
    <property type="entry name" value="DUF7133"/>
    <property type="match status" value="1"/>
</dbReference>
<dbReference type="InterPro" id="IPR011042">
    <property type="entry name" value="6-blade_b-propeller_TolB-like"/>
</dbReference>
<dbReference type="InterPro" id="IPR011041">
    <property type="entry name" value="Quinoprot_gluc/sorb_DH_b-prop"/>
</dbReference>
<dbReference type="Pfam" id="PF13646">
    <property type="entry name" value="HEAT_2"/>
    <property type="match status" value="1"/>
</dbReference>
<keyword evidence="8" id="KW-1185">Reference proteome</keyword>
<dbReference type="InterPro" id="IPR009056">
    <property type="entry name" value="Cyt_c-like_dom"/>
</dbReference>
<dbReference type="PROSITE" id="PS51007">
    <property type="entry name" value="CYTC"/>
    <property type="match status" value="1"/>
</dbReference>
<keyword evidence="1 4" id="KW-0349">Heme</keyword>
<dbReference type="SUPFAM" id="SSF46626">
    <property type="entry name" value="Cytochrome c"/>
    <property type="match status" value="1"/>
</dbReference>
<dbReference type="STRING" id="980251.GCA_001642875_02167"/>
<keyword evidence="2 4" id="KW-0479">Metal-binding</keyword>
<dbReference type="PANTHER" id="PTHR33546:SF1">
    <property type="entry name" value="LARGE, MULTIFUNCTIONAL SECRETED PROTEIN"/>
    <property type="match status" value="1"/>
</dbReference>
<dbReference type="GO" id="GO:0009055">
    <property type="term" value="F:electron transfer activity"/>
    <property type="evidence" value="ECO:0007669"/>
    <property type="project" value="InterPro"/>
</dbReference>
<accession>A0A5B9PBV3</accession>
<feature type="transmembrane region" description="Helical" evidence="5">
    <location>
        <begin position="20"/>
        <end position="38"/>
    </location>
</feature>
<dbReference type="EC" id="1.1.5.2" evidence="7"/>
<dbReference type="GO" id="GO:0008876">
    <property type="term" value="F:quinoprotein glucose dehydrogenase activity"/>
    <property type="evidence" value="ECO:0007669"/>
    <property type="project" value="UniProtKB-EC"/>
</dbReference>
<dbReference type="SUPFAM" id="SSF50952">
    <property type="entry name" value="Soluble quinoprotein glucose dehydrogenase"/>
    <property type="match status" value="1"/>
</dbReference>
<dbReference type="AlphaFoldDB" id="A0A5B9PBV3"/>
<dbReference type="EMBL" id="CP042912">
    <property type="protein sequence ID" value="QEG22655.1"/>
    <property type="molecule type" value="Genomic_DNA"/>
</dbReference>
<dbReference type="RefSeq" id="WP_084417124.1">
    <property type="nucleotide sequence ID" value="NZ_CP042912.1"/>
</dbReference>
<keyword evidence="7" id="KW-0560">Oxidoreductase</keyword>
<dbReference type="Gene3D" id="2.120.10.30">
    <property type="entry name" value="TolB, C-terminal domain"/>
    <property type="match status" value="1"/>
</dbReference>
<reference evidence="7 8" key="1">
    <citation type="submission" date="2019-08" db="EMBL/GenBank/DDBJ databases">
        <title>Deep-cultivation of Planctomycetes and their phenomic and genomic characterization uncovers novel biology.</title>
        <authorList>
            <person name="Wiegand S."/>
            <person name="Jogler M."/>
            <person name="Boedeker C."/>
            <person name="Pinto D."/>
            <person name="Vollmers J."/>
            <person name="Rivas-Marin E."/>
            <person name="Kohn T."/>
            <person name="Peeters S.H."/>
            <person name="Heuer A."/>
            <person name="Rast P."/>
            <person name="Oberbeckmann S."/>
            <person name="Bunk B."/>
            <person name="Jeske O."/>
            <person name="Meyerdierks A."/>
            <person name="Storesund J.E."/>
            <person name="Kallscheuer N."/>
            <person name="Luecker S."/>
            <person name="Lage O.M."/>
            <person name="Pohl T."/>
            <person name="Merkel B.J."/>
            <person name="Hornburger P."/>
            <person name="Mueller R.-W."/>
            <person name="Bruemmer F."/>
            <person name="Labrenz M."/>
            <person name="Spormann A.M."/>
            <person name="Op den Camp H."/>
            <person name="Overmann J."/>
            <person name="Amann R."/>
            <person name="Jetten M.S.M."/>
            <person name="Mascher T."/>
            <person name="Medema M.H."/>
            <person name="Devos D.P."/>
            <person name="Kaster A.-K."/>
            <person name="Ovreas L."/>
            <person name="Rohde M."/>
            <person name="Galperin M.Y."/>
            <person name="Jogler C."/>
        </authorList>
    </citation>
    <scope>NUCLEOTIDE SEQUENCE [LARGE SCALE GENOMIC DNA]</scope>
    <source>
        <strain evidence="7 8">FC18</strain>
    </source>
</reference>
<evidence type="ECO:0000313" key="7">
    <source>
        <dbReference type="EMBL" id="QEG22655.1"/>
    </source>
</evidence>
<evidence type="ECO:0000256" key="2">
    <source>
        <dbReference type="ARBA" id="ARBA00022723"/>
    </source>
</evidence>
<dbReference type="GO" id="GO:0046872">
    <property type="term" value="F:metal ion binding"/>
    <property type="evidence" value="ECO:0007669"/>
    <property type="project" value="UniProtKB-KW"/>
</dbReference>
<organism evidence="7 8">
    <name type="scientific">Mariniblastus fucicola</name>
    <dbReference type="NCBI Taxonomy" id="980251"/>
    <lineage>
        <taxon>Bacteria</taxon>
        <taxon>Pseudomonadati</taxon>
        <taxon>Planctomycetota</taxon>
        <taxon>Planctomycetia</taxon>
        <taxon>Pirellulales</taxon>
        <taxon>Pirellulaceae</taxon>
        <taxon>Mariniblastus</taxon>
    </lineage>
</organism>
<feature type="domain" description="Cytochrome c" evidence="6">
    <location>
        <begin position="1020"/>
        <end position="1157"/>
    </location>
</feature>
<dbReference type="GO" id="GO:0020037">
    <property type="term" value="F:heme binding"/>
    <property type="evidence" value="ECO:0007669"/>
    <property type="project" value="InterPro"/>
</dbReference>
<dbReference type="Gene3D" id="1.25.10.10">
    <property type="entry name" value="Leucine-rich Repeat Variant"/>
    <property type="match status" value="1"/>
</dbReference>
<dbReference type="Proteomes" id="UP000322214">
    <property type="component" value="Chromosome"/>
</dbReference>
<protein>
    <submittedName>
        <fullName evidence="7">Quinoprotein glucose dehydrogenase B</fullName>
        <ecNumber evidence="7">1.1.5.2</ecNumber>
    </submittedName>
</protein>
<evidence type="ECO:0000256" key="4">
    <source>
        <dbReference type="PROSITE-ProRule" id="PRU00433"/>
    </source>
</evidence>
<gene>
    <name evidence="7" type="primary">gdhB_3</name>
    <name evidence="7" type="ORF">MFFC18_25380</name>
</gene>
<dbReference type="SUPFAM" id="SSF48371">
    <property type="entry name" value="ARM repeat"/>
    <property type="match status" value="1"/>
</dbReference>
<evidence type="ECO:0000256" key="3">
    <source>
        <dbReference type="ARBA" id="ARBA00023004"/>
    </source>
</evidence>
<dbReference type="InterPro" id="IPR013427">
    <property type="entry name" value="Haem-bd_dom_put"/>
</dbReference>
<sequence length="1168" mass="128334">MSLRPESTGCCRWQSVSRVLLSGICSVLGVAVVATALLSDSGLSPLHAARILNDDDNETPAPEEPVLAAASNAGVSAIDSFKFPEGVICEQYAAEPDVGNIVAIHRDYQGNMYVCETYRQGKAIEDNRNHSYWLDDDLQAQTVQDRIDYVLKHHPEAKESYTRFDDRIRVLSDTDGDGKADVSKVFANGFNDLEMGTGAGVLSYRGNVYYTCIPDLFMLKDTDGDLVSDERTSLSTGYGVRFAFRGHDSHGLIVGPDGRLYFSIGDRGYDIAPNLRDPASGAVFRCNLDGSNLEVFATGLRNPQELAFDDYGDLFTGDNNSDGGDEARWTYVVPGGDSGWRMYFQYLGDRGPWNRELIWDDENTDKPAYVIPCIKNISDGPSGLEYYPGTGFSDDFNERFFLCDFRGTPGNSGVRSFRNKPQGAFYELVDDEQPFWATLVTDIDFASDGKLYLSDWVFGWEGENKGRIYTFFDEEKIKDPIVKEVESILRDGLADKPVEEVAGLLGHKDQRVRQEAQFELVRRKDVDMLRTSASGGDATLPRIHAMWGIGQLLRGGMAADEKLEKQMLAWFDDGDQFVRREAVRLATEFFPAMQAKLVKHCADESAKVRYEAAMGLGTIGNDSSADAIVKLLTENDNTDPIVRHGGIMAIRGIAIKEHEKGESNFIDAMASHESAAVRLATVVALRKQFEFNVLNTRDNTYVSRLLGKLVDDSDAKIALEAARAVHDLQMDDVMEPLAKLVAKSGLSDHMIRRAISANNRIGDKASAERLGKFVSESDYESDRKIDAMKLLGAWETPDPHDPVNNSYRQIDNSRRNVADAVAVLGDVLDNLDSIDKTVVAEVVNVAAKLRVKKAAPQILNIVMDKNARGQTRASALVSLEELKFEGLDNALTSLDAEGDAMPRELTSAYIDVLSRKDPSLAALKLGKLIEDNSTEKGVIQQKQKAFVTLGNMKNPESETMLNNAFTALKDGSLTQELGLDVLKACEQRGGTLAEKASGYLNDLAAKPKLADRYTWALKGGDADAGRDVFRYKGEVSCRRCHRIDGDGGRVGPDISGVGKIYDRFGVLESVVDPNAKIADGFGQIIVATDDGLTHVGVVKEQTETQLALMDNEGVVSWIDLDTIEGRKDGKSSMPEGMAEQLTKDELRDLVEYLSKRVTPVAPAAAGHE</sequence>
<evidence type="ECO:0000256" key="5">
    <source>
        <dbReference type="SAM" id="Phobius"/>
    </source>
</evidence>
<evidence type="ECO:0000256" key="1">
    <source>
        <dbReference type="ARBA" id="ARBA00022617"/>
    </source>
</evidence>
<dbReference type="NCBIfam" id="TIGR02603">
    <property type="entry name" value="CxxCH_TIGR02603"/>
    <property type="match status" value="1"/>
</dbReference>
<proteinExistence type="predicted"/>
<dbReference type="InterPro" id="IPR036909">
    <property type="entry name" value="Cyt_c-like_dom_sf"/>
</dbReference>
<dbReference type="InterPro" id="IPR055557">
    <property type="entry name" value="DUF7133"/>
</dbReference>
<evidence type="ECO:0000259" key="6">
    <source>
        <dbReference type="PROSITE" id="PS51007"/>
    </source>
</evidence>
<dbReference type="PANTHER" id="PTHR33546">
    <property type="entry name" value="LARGE, MULTIFUNCTIONAL SECRETED PROTEIN-RELATED"/>
    <property type="match status" value="1"/>
</dbReference>
<dbReference type="Gene3D" id="1.10.760.10">
    <property type="entry name" value="Cytochrome c-like domain"/>
    <property type="match status" value="1"/>
</dbReference>
<dbReference type="KEGG" id="mff:MFFC18_25380"/>
<evidence type="ECO:0000313" key="8">
    <source>
        <dbReference type="Proteomes" id="UP000322214"/>
    </source>
</evidence>